<proteinExistence type="predicted"/>
<organism evidence="2 3">
    <name type="scientific">Phialemonium thermophilum</name>
    <dbReference type="NCBI Taxonomy" id="223376"/>
    <lineage>
        <taxon>Eukaryota</taxon>
        <taxon>Fungi</taxon>
        <taxon>Dikarya</taxon>
        <taxon>Ascomycota</taxon>
        <taxon>Pezizomycotina</taxon>
        <taxon>Sordariomycetes</taxon>
        <taxon>Sordariomycetidae</taxon>
        <taxon>Cephalothecales</taxon>
        <taxon>Cephalothecaceae</taxon>
        <taxon>Phialemonium</taxon>
    </lineage>
</organism>
<feature type="region of interest" description="Disordered" evidence="1">
    <location>
        <begin position="83"/>
        <end position="111"/>
    </location>
</feature>
<accession>A0ABR3VFH9</accession>
<protein>
    <submittedName>
        <fullName evidence="2">Uncharacterized protein</fullName>
    </submittedName>
</protein>
<keyword evidence="3" id="KW-1185">Reference proteome</keyword>
<reference evidence="2 3" key="1">
    <citation type="journal article" date="2024" name="Commun. Biol.">
        <title>Comparative genomic analysis of thermophilic fungi reveals convergent evolutionary adaptations and gene losses.</title>
        <authorList>
            <person name="Steindorff A.S."/>
            <person name="Aguilar-Pontes M.V."/>
            <person name="Robinson A.J."/>
            <person name="Andreopoulos B."/>
            <person name="LaButti K."/>
            <person name="Kuo A."/>
            <person name="Mondo S."/>
            <person name="Riley R."/>
            <person name="Otillar R."/>
            <person name="Haridas S."/>
            <person name="Lipzen A."/>
            <person name="Grimwood J."/>
            <person name="Schmutz J."/>
            <person name="Clum A."/>
            <person name="Reid I.D."/>
            <person name="Moisan M.C."/>
            <person name="Butler G."/>
            <person name="Nguyen T.T.M."/>
            <person name="Dewar K."/>
            <person name="Conant G."/>
            <person name="Drula E."/>
            <person name="Henrissat B."/>
            <person name="Hansel C."/>
            <person name="Singer S."/>
            <person name="Hutchinson M.I."/>
            <person name="de Vries R.P."/>
            <person name="Natvig D.O."/>
            <person name="Powell A.J."/>
            <person name="Tsang A."/>
            <person name="Grigoriev I.V."/>
        </authorList>
    </citation>
    <scope>NUCLEOTIDE SEQUENCE [LARGE SCALE GENOMIC DNA]</scope>
    <source>
        <strain evidence="2 3">ATCC 24622</strain>
    </source>
</reference>
<dbReference type="Proteomes" id="UP001586593">
    <property type="component" value="Unassembled WGS sequence"/>
</dbReference>
<name>A0ABR3VFH9_9PEZI</name>
<evidence type="ECO:0000313" key="2">
    <source>
        <dbReference type="EMBL" id="KAL1840048.1"/>
    </source>
</evidence>
<dbReference type="EMBL" id="JAZHXJ010002253">
    <property type="protein sequence ID" value="KAL1840048.1"/>
    <property type="molecule type" value="Genomic_DNA"/>
</dbReference>
<sequence length="127" mass="13989">MRVVLETVLLGSIRSPSWFLYPDLSTRGTVEHGSHPVPRRSDPSEVLPEGLSSFGHWGASDTTDWISLIGLHFAGIVSPSLQRTKERQAERPVERARDVGPVEHKRGLVGDRDGSIEVGQCGDVFFL</sequence>
<evidence type="ECO:0000313" key="3">
    <source>
        <dbReference type="Proteomes" id="UP001586593"/>
    </source>
</evidence>
<gene>
    <name evidence="2" type="ORF">VTK73DRAFT_3858</name>
</gene>
<evidence type="ECO:0000256" key="1">
    <source>
        <dbReference type="SAM" id="MobiDB-lite"/>
    </source>
</evidence>
<comment type="caution">
    <text evidence="2">The sequence shown here is derived from an EMBL/GenBank/DDBJ whole genome shotgun (WGS) entry which is preliminary data.</text>
</comment>